<dbReference type="EMBL" id="BGZN01000013">
    <property type="protein sequence ID" value="GBR73578.1"/>
    <property type="molecule type" value="Genomic_DNA"/>
</dbReference>
<dbReference type="InterPro" id="IPR003761">
    <property type="entry name" value="Exonuc_VII_S"/>
</dbReference>
<dbReference type="AlphaFoldDB" id="A0A388TA64"/>
<keyword evidence="8" id="KW-1185">Reference proteome</keyword>
<evidence type="ECO:0000256" key="3">
    <source>
        <dbReference type="ARBA" id="ARBA00022722"/>
    </source>
</evidence>
<proteinExistence type="inferred from homology"/>
<keyword evidence="5 6" id="KW-0269">Exonuclease</keyword>
<comment type="similarity">
    <text evidence="1 6">Belongs to the XseB family.</text>
</comment>
<gene>
    <name evidence="6 7" type="primary">xseB</name>
    <name evidence="7" type="ORF">NO1_0927</name>
</gene>
<dbReference type="PANTHER" id="PTHR34137">
    <property type="entry name" value="EXODEOXYRIBONUCLEASE 7 SMALL SUBUNIT"/>
    <property type="match status" value="1"/>
</dbReference>
<reference evidence="7 8" key="1">
    <citation type="journal article" date="2019" name="ISME J.">
        <title>Genome analyses of uncultured TG2/ZB3 bacteria in 'Margulisbacteria' specifically attached to ectosymbiotic spirochetes of protists in the termite gut.</title>
        <authorList>
            <person name="Utami Y.D."/>
            <person name="Kuwahara H."/>
            <person name="Igai K."/>
            <person name="Murakami T."/>
            <person name="Sugaya K."/>
            <person name="Morikawa T."/>
            <person name="Nagura Y."/>
            <person name="Yuki M."/>
            <person name="Deevong P."/>
            <person name="Inoue T."/>
            <person name="Kihara K."/>
            <person name="Lo N."/>
            <person name="Yamada A."/>
            <person name="Ohkuma M."/>
            <person name="Hongoh Y."/>
        </authorList>
    </citation>
    <scope>NUCLEOTIDE SEQUENCE [LARGE SCALE GENOMIC DNA]</scope>
    <source>
        <strain evidence="7">NkOx7-01</strain>
    </source>
</reference>
<keyword evidence="2 6" id="KW-0963">Cytoplasm</keyword>
<comment type="subcellular location">
    <subcellularLocation>
        <location evidence="6">Cytoplasm</location>
    </subcellularLocation>
</comment>
<evidence type="ECO:0000256" key="2">
    <source>
        <dbReference type="ARBA" id="ARBA00022490"/>
    </source>
</evidence>
<evidence type="ECO:0000313" key="7">
    <source>
        <dbReference type="EMBL" id="GBR73578.1"/>
    </source>
</evidence>
<sequence>MSFETDLKKLEEIVEDLSSGEKTLDAALELYKAGLTLTKKCHDYLKGVEKEVKAITKKNGKVEESNFAA</sequence>
<comment type="subunit">
    <text evidence="6">Heterooligomer composed of large and small subunits.</text>
</comment>
<evidence type="ECO:0000256" key="5">
    <source>
        <dbReference type="ARBA" id="ARBA00022839"/>
    </source>
</evidence>
<comment type="caution">
    <text evidence="7">The sequence shown here is derived from an EMBL/GenBank/DDBJ whole genome shotgun (WGS) entry which is preliminary data.</text>
</comment>
<keyword evidence="4 6" id="KW-0378">Hydrolase</keyword>
<dbReference type="SUPFAM" id="SSF116842">
    <property type="entry name" value="XseB-like"/>
    <property type="match status" value="1"/>
</dbReference>
<dbReference type="Proteomes" id="UP000269352">
    <property type="component" value="Unassembled WGS sequence"/>
</dbReference>
<keyword evidence="3 6" id="KW-0540">Nuclease</keyword>
<comment type="catalytic activity">
    <reaction evidence="6">
        <text>Exonucleolytic cleavage in either 5'- to 3'- or 3'- to 5'-direction to yield nucleoside 5'-phosphates.</text>
        <dbReference type="EC" id="3.1.11.6"/>
    </reaction>
</comment>
<comment type="function">
    <text evidence="6">Bidirectionally degrades single-stranded DNA into large acid-insoluble oligonucleotides, which are then degraded further into small acid-soluble oligonucleotides.</text>
</comment>
<dbReference type="GO" id="GO:0009318">
    <property type="term" value="C:exodeoxyribonuclease VII complex"/>
    <property type="evidence" value="ECO:0007669"/>
    <property type="project" value="UniProtKB-UniRule"/>
</dbReference>
<dbReference type="GO" id="GO:0006308">
    <property type="term" value="P:DNA catabolic process"/>
    <property type="evidence" value="ECO:0007669"/>
    <property type="project" value="UniProtKB-UniRule"/>
</dbReference>
<evidence type="ECO:0000313" key="8">
    <source>
        <dbReference type="Proteomes" id="UP000269352"/>
    </source>
</evidence>
<dbReference type="PIRSF" id="PIRSF006488">
    <property type="entry name" value="Exonuc_VII_S"/>
    <property type="match status" value="1"/>
</dbReference>
<name>A0A388TA64_TERA1</name>
<organism evidence="7 8">
    <name type="scientific">Termititenax aidoneus</name>
    <dbReference type="NCBI Taxonomy" id="2218524"/>
    <lineage>
        <taxon>Bacteria</taxon>
        <taxon>Bacillati</taxon>
        <taxon>Candidatus Margulisiibacteriota</taxon>
        <taxon>Candidatus Termititenacia</taxon>
        <taxon>Candidatus Termititenacales</taxon>
        <taxon>Candidatus Termititenacaceae</taxon>
        <taxon>Candidatus Termititenax</taxon>
    </lineage>
</organism>
<dbReference type="InterPro" id="IPR037004">
    <property type="entry name" value="Exonuc_VII_ssu_sf"/>
</dbReference>
<dbReference type="HAMAP" id="MF_00337">
    <property type="entry name" value="Exonuc_7_S"/>
    <property type="match status" value="1"/>
</dbReference>
<evidence type="ECO:0000256" key="4">
    <source>
        <dbReference type="ARBA" id="ARBA00022801"/>
    </source>
</evidence>
<dbReference type="GO" id="GO:0005829">
    <property type="term" value="C:cytosol"/>
    <property type="evidence" value="ECO:0007669"/>
    <property type="project" value="TreeGrafter"/>
</dbReference>
<dbReference type="Pfam" id="PF02609">
    <property type="entry name" value="Exonuc_VII_S"/>
    <property type="match status" value="1"/>
</dbReference>
<dbReference type="GO" id="GO:0008855">
    <property type="term" value="F:exodeoxyribonuclease VII activity"/>
    <property type="evidence" value="ECO:0007669"/>
    <property type="project" value="UniProtKB-UniRule"/>
</dbReference>
<dbReference type="NCBIfam" id="TIGR01280">
    <property type="entry name" value="xseB"/>
    <property type="match status" value="1"/>
</dbReference>
<dbReference type="PANTHER" id="PTHR34137:SF1">
    <property type="entry name" value="EXODEOXYRIBONUCLEASE 7 SMALL SUBUNIT"/>
    <property type="match status" value="1"/>
</dbReference>
<accession>A0A388TA64</accession>
<evidence type="ECO:0000256" key="1">
    <source>
        <dbReference type="ARBA" id="ARBA00009998"/>
    </source>
</evidence>
<protein>
    <recommendedName>
        <fullName evidence="6">Exodeoxyribonuclease 7 small subunit</fullName>
        <ecNumber evidence="6">3.1.11.6</ecNumber>
    </recommendedName>
    <alternativeName>
        <fullName evidence="6">Exodeoxyribonuclease VII small subunit</fullName>
        <shortName evidence="6">Exonuclease VII small subunit</shortName>
    </alternativeName>
</protein>
<evidence type="ECO:0000256" key="6">
    <source>
        <dbReference type="HAMAP-Rule" id="MF_00337"/>
    </source>
</evidence>
<dbReference type="EC" id="3.1.11.6" evidence="6"/>
<dbReference type="Gene3D" id="1.10.287.1040">
    <property type="entry name" value="Exonuclease VII, small subunit"/>
    <property type="match status" value="1"/>
</dbReference>